<feature type="compositionally biased region" description="Basic and acidic residues" evidence="1">
    <location>
        <begin position="1"/>
        <end position="10"/>
    </location>
</feature>
<feature type="compositionally biased region" description="Basic and acidic residues" evidence="1">
    <location>
        <begin position="44"/>
        <end position="56"/>
    </location>
</feature>
<dbReference type="EMBL" id="JBAHYK010000153">
    <property type="protein sequence ID" value="KAL0577478.1"/>
    <property type="molecule type" value="Genomic_DNA"/>
</dbReference>
<feature type="compositionally biased region" description="Basic and acidic residues" evidence="1">
    <location>
        <begin position="229"/>
        <end position="246"/>
    </location>
</feature>
<feature type="region of interest" description="Disordered" evidence="1">
    <location>
        <begin position="229"/>
        <end position="259"/>
    </location>
</feature>
<feature type="compositionally biased region" description="Low complexity" evidence="1">
    <location>
        <begin position="57"/>
        <end position="70"/>
    </location>
</feature>
<evidence type="ECO:0000313" key="2">
    <source>
        <dbReference type="EMBL" id="KAL0577478.1"/>
    </source>
</evidence>
<feature type="compositionally biased region" description="Basic and acidic residues" evidence="1">
    <location>
        <begin position="71"/>
        <end position="81"/>
    </location>
</feature>
<feature type="region of interest" description="Disordered" evidence="1">
    <location>
        <begin position="1"/>
        <end position="130"/>
    </location>
</feature>
<evidence type="ECO:0000256" key="1">
    <source>
        <dbReference type="SAM" id="MobiDB-lite"/>
    </source>
</evidence>
<name>A0ABR3FPX9_9AGAR</name>
<evidence type="ECO:0000313" key="3">
    <source>
        <dbReference type="Proteomes" id="UP001465976"/>
    </source>
</evidence>
<sequence length="556" mass="63554">MPRPGETRGEYRRRRAQQTQAQSRVPRGSRRVNVVDEPEEEEPTIPHRSEQAHQDSDQQLAQLLDQIEAAMHLEDLEDRGGKKSKQQRPKVMLPKVTSLPPVHDVPEIRTRSQKRTPKHQSETKPSTYAHHLKNGRRFFQKFILPFTYDELVAAETNRKTTLAQLQPEIDRMEDELYPIQAASALFYTSDERLVFVYLGSRTSDMVTLGKDEYMDLADCTKEERLQETLEQKEKAAQEAKEEELRVKERRRKHGQRPLKSNVSPLQDKFLYFHDGFGKSMMDRFPNDDTTYKRHGVADDGRTYHYFDLEKGVKFTCKESESRKLVMSDDDGITGFEPAGTHHMAEGWPQQGHSKKELYLASALSGSGQSTLATRYFYQANEVLEKCVAAAVKEFFPEYYKVGAQVREAGRAVPTSDGLPCGMYLARAVIFKLQVLMHSDQRDFGVSSSFPCGYFEGGYLIVPQLKSKFRYSPGDLAIFYAGLIFHKVATWKARKMKTDDIVAPGRVGMVMFNPAASVEVLNNKEAKFSEKTMYGKLPTTNPGRKEMPPKKKRRVVS</sequence>
<feature type="region of interest" description="Disordered" evidence="1">
    <location>
        <begin position="531"/>
        <end position="556"/>
    </location>
</feature>
<feature type="compositionally biased region" description="Basic residues" evidence="1">
    <location>
        <begin position="247"/>
        <end position="256"/>
    </location>
</feature>
<reference evidence="2 3" key="1">
    <citation type="submission" date="2024-02" db="EMBL/GenBank/DDBJ databases">
        <title>A draft genome for the cacao thread blight pathogen Marasmius crinis-equi.</title>
        <authorList>
            <person name="Cohen S.P."/>
            <person name="Baruah I.K."/>
            <person name="Amoako-Attah I."/>
            <person name="Bukari Y."/>
            <person name="Meinhardt L.W."/>
            <person name="Bailey B.A."/>
        </authorList>
    </citation>
    <scope>NUCLEOTIDE SEQUENCE [LARGE SCALE GENOMIC DNA]</scope>
    <source>
        <strain evidence="2 3">GH-76</strain>
    </source>
</reference>
<dbReference type="Proteomes" id="UP001465976">
    <property type="component" value="Unassembled WGS sequence"/>
</dbReference>
<accession>A0ABR3FPX9</accession>
<organism evidence="2 3">
    <name type="scientific">Marasmius crinis-equi</name>
    <dbReference type="NCBI Taxonomy" id="585013"/>
    <lineage>
        <taxon>Eukaryota</taxon>
        <taxon>Fungi</taxon>
        <taxon>Dikarya</taxon>
        <taxon>Basidiomycota</taxon>
        <taxon>Agaricomycotina</taxon>
        <taxon>Agaricomycetes</taxon>
        <taxon>Agaricomycetidae</taxon>
        <taxon>Agaricales</taxon>
        <taxon>Marasmiineae</taxon>
        <taxon>Marasmiaceae</taxon>
        <taxon>Marasmius</taxon>
    </lineage>
</organism>
<comment type="caution">
    <text evidence="2">The sequence shown here is derived from an EMBL/GenBank/DDBJ whole genome shotgun (WGS) entry which is preliminary data.</text>
</comment>
<gene>
    <name evidence="2" type="ORF">V5O48_004502</name>
</gene>
<proteinExistence type="predicted"/>
<dbReference type="Gene3D" id="3.60.130.30">
    <property type="match status" value="1"/>
</dbReference>
<protein>
    <submittedName>
        <fullName evidence="2">Uncharacterized protein</fullName>
    </submittedName>
</protein>
<keyword evidence="3" id="KW-1185">Reference proteome</keyword>